<dbReference type="GO" id="GO:0004674">
    <property type="term" value="F:protein serine/threonine kinase activity"/>
    <property type="evidence" value="ECO:0007669"/>
    <property type="project" value="UniProtKB-KW"/>
</dbReference>
<dbReference type="PROSITE" id="PS00108">
    <property type="entry name" value="PROTEIN_KINASE_ST"/>
    <property type="match status" value="1"/>
</dbReference>
<keyword evidence="4" id="KW-0418">Kinase</keyword>
<evidence type="ECO:0000256" key="4">
    <source>
        <dbReference type="ARBA" id="ARBA00022777"/>
    </source>
</evidence>
<dbReference type="PROSITE" id="PS50011">
    <property type="entry name" value="PROTEIN_KINASE_DOM"/>
    <property type="match status" value="1"/>
</dbReference>
<comment type="caution">
    <text evidence="7">The sequence shown here is derived from an EMBL/GenBank/DDBJ whole genome shotgun (WGS) entry which is preliminary data.</text>
</comment>
<keyword evidence="2" id="KW-0808">Transferase</keyword>
<name>A0A8H3H0E2_9AGAM</name>
<evidence type="ECO:0000256" key="2">
    <source>
        <dbReference type="ARBA" id="ARBA00022679"/>
    </source>
</evidence>
<dbReference type="EMBL" id="CAJMWZ010003670">
    <property type="protein sequence ID" value="CAE6477515.1"/>
    <property type="molecule type" value="Genomic_DNA"/>
</dbReference>
<dbReference type="Proteomes" id="UP000663850">
    <property type="component" value="Unassembled WGS sequence"/>
</dbReference>
<reference evidence="7" key="1">
    <citation type="submission" date="2021-01" db="EMBL/GenBank/DDBJ databases">
        <authorList>
            <person name="Kaushik A."/>
        </authorList>
    </citation>
    <scope>NUCLEOTIDE SEQUENCE</scope>
    <source>
        <strain evidence="8">AG5</strain>
        <strain evidence="7">Type strain: AG8-Rh-89/</strain>
    </source>
</reference>
<dbReference type="AlphaFoldDB" id="A0A8H3H0E2"/>
<keyword evidence="3" id="KW-0547">Nucleotide-binding</keyword>
<gene>
    <name evidence="8" type="ORF">RDB_LOCUS190096</name>
    <name evidence="7" type="ORF">RDB_LOCUS70592</name>
</gene>
<dbReference type="SUPFAM" id="SSF56112">
    <property type="entry name" value="Protein kinase-like (PK-like)"/>
    <property type="match status" value="1"/>
</dbReference>
<dbReference type="InterPro" id="IPR000719">
    <property type="entry name" value="Prot_kinase_dom"/>
</dbReference>
<dbReference type="InterPro" id="IPR050117">
    <property type="entry name" value="MAPK"/>
</dbReference>
<protein>
    <recommendedName>
        <fullName evidence="6">Protein kinase domain-containing protein</fullName>
    </recommendedName>
</protein>
<sequence>MHPNIIPLYDCFVIPATQEFYLVFEPMEGSLYQLIKSRKDKKAFAGGLVASIFQQVASALDHVHSNGYFHRDVKPENLLVTTTGLTSYVSTSPLISDAPEEDLIVIIKLADFGSVRETASRPPYTEYVSVRWYRAPEVILRSRDYSSPIDMWAFGTILAEILNLRPLFPGSGEIDQLKRITDILGDPSDAYGFGENGRRLGGGPWPQGCELGKVLGYQFPRVHPTSLAQCFSRDVPRSLIECIEDLLCYEPAERLTAKQCLSHEFLAETVSQKPAIHVPGE</sequence>
<keyword evidence="5" id="KW-0067">ATP-binding</keyword>
<evidence type="ECO:0000259" key="6">
    <source>
        <dbReference type="PROSITE" id="PS50011"/>
    </source>
</evidence>
<accession>A0A8H3H0E2</accession>
<proteinExistence type="predicted"/>
<evidence type="ECO:0000256" key="3">
    <source>
        <dbReference type="ARBA" id="ARBA00022741"/>
    </source>
</evidence>
<dbReference type="InterPro" id="IPR008271">
    <property type="entry name" value="Ser/Thr_kinase_AS"/>
</dbReference>
<keyword evidence="1" id="KW-0723">Serine/threonine-protein kinase</keyword>
<dbReference type="SMART" id="SM00220">
    <property type="entry name" value="S_TKc"/>
    <property type="match status" value="1"/>
</dbReference>
<evidence type="ECO:0000313" key="8">
    <source>
        <dbReference type="EMBL" id="CAE7232705.1"/>
    </source>
</evidence>
<dbReference type="PANTHER" id="PTHR24055">
    <property type="entry name" value="MITOGEN-ACTIVATED PROTEIN KINASE"/>
    <property type="match status" value="1"/>
</dbReference>
<evidence type="ECO:0000256" key="1">
    <source>
        <dbReference type="ARBA" id="ARBA00022527"/>
    </source>
</evidence>
<evidence type="ECO:0000256" key="5">
    <source>
        <dbReference type="ARBA" id="ARBA00022840"/>
    </source>
</evidence>
<feature type="domain" description="Protein kinase" evidence="6">
    <location>
        <begin position="1"/>
        <end position="266"/>
    </location>
</feature>
<dbReference type="GO" id="GO:0005524">
    <property type="term" value="F:ATP binding"/>
    <property type="evidence" value="ECO:0007669"/>
    <property type="project" value="UniProtKB-KW"/>
</dbReference>
<evidence type="ECO:0000313" key="9">
    <source>
        <dbReference type="Proteomes" id="UP000663850"/>
    </source>
</evidence>
<dbReference type="Proteomes" id="UP000663827">
    <property type="component" value="Unassembled WGS sequence"/>
</dbReference>
<dbReference type="FunFam" id="1.10.510.10:FF:000624">
    <property type="entry name" value="Mitogen-activated protein kinase"/>
    <property type="match status" value="1"/>
</dbReference>
<dbReference type="EMBL" id="CAJNJQ010006602">
    <property type="protein sequence ID" value="CAE7232705.1"/>
    <property type="molecule type" value="Genomic_DNA"/>
</dbReference>
<evidence type="ECO:0000313" key="7">
    <source>
        <dbReference type="EMBL" id="CAE6477515.1"/>
    </source>
</evidence>
<dbReference type="Pfam" id="PF00069">
    <property type="entry name" value="Pkinase"/>
    <property type="match status" value="1"/>
</dbReference>
<dbReference type="InterPro" id="IPR011009">
    <property type="entry name" value="Kinase-like_dom_sf"/>
</dbReference>
<dbReference type="Gene3D" id="1.10.510.10">
    <property type="entry name" value="Transferase(Phosphotransferase) domain 1"/>
    <property type="match status" value="1"/>
</dbReference>
<dbReference type="Gene3D" id="3.30.200.20">
    <property type="entry name" value="Phosphorylase Kinase, domain 1"/>
    <property type="match status" value="1"/>
</dbReference>
<organism evidence="7 9">
    <name type="scientific">Rhizoctonia solani</name>
    <dbReference type="NCBI Taxonomy" id="456999"/>
    <lineage>
        <taxon>Eukaryota</taxon>
        <taxon>Fungi</taxon>
        <taxon>Dikarya</taxon>
        <taxon>Basidiomycota</taxon>
        <taxon>Agaricomycotina</taxon>
        <taxon>Agaricomycetes</taxon>
        <taxon>Cantharellales</taxon>
        <taxon>Ceratobasidiaceae</taxon>
        <taxon>Rhizoctonia</taxon>
    </lineage>
</organism>